<dbReference type="InterPro" id="IPR000515">
    <property type="entry name" value="MetI-like"/>
</dbReference>
<dbReference type="GO" id="GO:0055052">
    <property type="term" value="C:ATP-binding cassette (ABC) transporter complex, substrate-binding subunit-containing"/>
    <property type="evidence" value="ECO:0007669"/>
    <property type="project" value="TreeGrafter"/>
</dbReference>
<organism evidence="12 13">
    <name type="scientific">Pseudomyxococcus hansupus</name>
    <dbReference type="NCBI Taxonomy" id="1297742"/>
    <lineage>
        <taxon>Bacteria</taxon>
        <taxon>Pseudomonadati</taxon>
        <taxon>Myxococcota</taxon>
        <taxon>Myxococcia</taxon>
        <taxon>Myxococcales</taxon>
        <taxon>Cystobacterineae</taxon>
        <taxon>Myxococcaceae</taxon>
        <taxon>Pseudomyxococcus</taxon>
    </lineage>
</organism>
<dbReference type="RefSeq" id="WP_044889535.1">
    <property type="nucleotide sequence ID" value="NZ_CP012109.1"/>
</dbReference>
<feature type="transmembrane region" description="Helical" evidence="9">
    <location>
        <begin position="399"/>
        <end position="417"/>
    </location>
</feature>
<dbReference type="PANTHER" id="PTHR30061">
    <property type="entry name" value="MALTOSE-BINDING PERIPLASMIC PROTEIN"/>
    <property type="match status" value="1"/>
</dbReference>
<dbReference type="PANTHER" id="PTHR30061:SF50">
    <property type="entry name" value="MALTOSE_MALTODEXTRIN-BINDING PERIPLASMIC PROTEIN"/>
    <property type="match status" value="1"/>
</dbReference>
<evidence type="ECO:0000256" key="1">
    <source>
        <dbReference type="ARBA" id="ARBA00004651"/>
    </source>
</evidence>
<dbReference type="Pfam" id="PF00528">
    <property type="entry name" value="BPD_transp_1"/>
    <property type="match status" value="1"/>
</dbReference>
<dbReference type="eggNOG" id="COG2182">
    <property type="taxonomic scope" value="Bacteria"/>
</dbReference>
<gene>
    <name evidence="12" type="ORF">A176_001531</name>
</gene>
<dbReference type="Gene3D" id="1.10.3720.10">
    <property type="entry name" value="MetI-like"/>
    <property type="match status" value="1"/>
</dbReference>
<dbReference type="EMBL" id="CP012109">
    <property type="protein sequence ID" value="AKQ64619.1"/>
    <property type="molecule type" value="Genomic_DNA"/>
</dbReference>
<dbReference type="InterPro" id="IPR035906">
    <property type="entry name" value="MetI-like_sf"/>
</dbReference>
<keyword evidence="3 9" id="KW-0813">Transport</keyword>
<evidence type="ECO:0000313" key="12">
    <source>
        <dbReference type="EMBL" id="AKQ64619.1"/>
    </source>
</evidence>
<feature type="transmembrane region" description="Helical" evidence="9">
    <location>
        <begin position="588"/>
        <end position="611"/>
    </location>
</feature>
<evidence type="ECO:0000256" key="9">
    <source>
        <dbReference type="RuleBase" id="RU363032"/>
    </source>
</evidence>
<feature type="domain" description="ABC transmembrane type-1" evidence="11">
    <location>
        <begin position="500"/>
        <end position="714"/>
    </location>
</feature>
<protein>
    <submittedName>
        <fullName evidence="12">Maltose/maltodextrin ABC transporter, permease protein MalF</fullName>
    </submittedName>
</protein>
<dbReference type="Gene3D" id="3.40.190.10">
    <property type="entry name" value="Periplasmic binding protein-like II"/>
    <property type="match status" value="2"/>
</dbReference>
<keyword evidence="13" id="KW-1185">Reference proteome</keyword>
<dbReference type="GO" id="GO:1901982">
    <property type="term" value="F:maltose binding"/>
    <property type="evidence" value="ECO:0007669"/>
    <property type="project" value="TreeGrafter"/>
</dbReference>
<accession>A0A0H4WPD8</accession>
<sequence length="726" mass="79254">MKHWLVLALLATAFGARAAPEDARPLKLWHAYRGGEETALVQATELFTAKTGVQVELLALPYDAYAAKLTNAIPHGVGPDVFIFNHERLRNFHAQNLVAPASGLAREDYFPNAVEALEVDGQVYGYPMSLKSLALYVNTKHVPQPPTTTEALLKMLPALSNSGEGRFGMAYESGDFYFHAGFLFGFGGELFDASGRASFDTQGMARSLAFVKGLQDARFIPQEASGALVKSLFNDGRAAMVISGPWFAGEIAPEVDYRVVGLPQVSETGIPIRPFLGVETAYVSSRTAKAEQAQKLARFISLGEASRVRATVGRQIPADVAAYTLREVQEDTLISSFREAARHATPMPNTLEMARVWEPMKLALRAVLQGGTLPQDAGALADRRYRALHRERPPEASPLPWLGLLGAMALGGSVWVLRRPAATLPFKRRYPDVAQAAAYIAPAAAGIAVLVFVPFVVGLSLSLFHHEAGEYSFVGLANFVDILASRGYSITEPLSFYFTLAVTLLWALVNVVLHVSIGLFLAMLLKDPLLKLRGVYRVLLIIPWAVPNYITALMWKGMFHRQFGAINGLLVALGLEPVSWFTQFSTAFAANVATNTWLGFPFMMVVALGALQSIPQELYEAAEVDGASKWTQFRHITLPLLKPAMLPAVILGSVWTFNMFNIIYLVSGGEPGGGTDILVSEAFRWAFQRNEQYGFAAAYSVLIFVVLLGWSTFTKRLTRSSSEVVG</sequence>
<feature type="chain" id="PRO_5005211881" evidence="10">
    <location>
        <begin position="19"/>
        <end position="726"/>
    </location>
</feature>
<evidence type="ECO:0000256" key="3">
    <source>
        <dbReference type="ARBA" id="ARBA00022448"/>
    </source>
</evidence>
<dbReference type="InterPro" id="IPR006060">
    <property type="entry name" value="Maltose/Cyclodextrin-bd"/>
</dbReference>
<dbReference type="STRING" id="1297742.A176_001531"/>
<evidence type="ECO:0000256" key="4">
    <source>
        <dbReference type="ARBA" id="ARBA00022597"/>
    </source>
</evidence>
<dbReference type="InterPro" id="IPR006059">
    <property type="entry name" value="SBP"/>
</dbReference>
<dbReference type="KEGG" id="mym:A176_001531"/>
<feature type="transmembrane region" description="Helical" evidence="9">
    <location>
        <begin position="496"/>
        <end position="522"/>
    </location>
</feature>
<evidence type="ECO:0000256" key="2">
    <source>
        <dbReference type="ARBA" id="ARBA00008520"/>
    </source>
</evidence>
<comment type="similarity">
    <text evidence="2">Belongs to the bacterial solute-binding protein 1 family.</text>
</comment>
<dbReference type="CDD" id="cd13657">
    <property type="entry name" value="PBP2_Maltodextrin"/>
    <property type="match status" value="1"/>
</dbReference>
<evidence type="ECO:0000256" key="5">
    <source>
        <dbReference type="ARBA" id="ARBA00022692"/>
    </source>
</evidence>
<dbReference type="AlphaFoldDB" id="A0A0H4WPD8"/>
<comment type="similarity">
    <text evidence="9">Belongs to the binding-protein-dependent transport system permease family.</text>
</comment>
<keyword evidence="5 9" id="KW-0812">Transmembrane</keyword>
<dbReference type="SUPFAM" id="SSF161098">
    <property type="entry name" value="MetI-like"/>
    <property type="match status" value="1"/>
</dbReference>
<dbReference type="Proteomes" id="UP000009026">
    <property type="component" value="Chromosome"/>
</dbReference>
<evidence type="ECO:0000256" key="8">
    <source>
        <dbReference type="ARBA" id="ARBA00023136"/>
    </source>
</evidence>
<evidence type="ECO:0000256" key="6">
    <source>
        <dbReference type="ARBA" id="ARBA00022729"/>
    </source>
</evidence>
<reference evidence="12 13" key="1">
    <citation type="journal article" date="2016" name="PLoS ONE">
        <title>Complete Genome Sequence and Comparative Genomics of a Novel Myxobacterium Myxococcus hansupus.</title>
        <authorList>
            <person name="Sharma G."/>
            <person name="Narwani T."/>
            <person name="Subramanian S."/>
        </authorList>
    </citation>
    <scope>NUCLEOTIDE SEQUENCE [LARGE SCALE GENOMIC DNA]</scope>
    <source>
        <strain evidence="13">mixupus</strain>
    </source>
</reference>
<feature type="transmembrane region" description="Helical" evidence="9">
    <location>
        <begin position="693"/>
        <end position="713"/>
    </location>
</feature>
<dbReference type="Pfam" id="PF13416">
    <property type="entry name" value="SBP_bac_8"/>
    <property type="match status" value="1"/>
</dbReference>
<comment type="subcellular location">
    <subcellularLocation>
        <location evidence="1 9">Cell membrane</location>
        <topology evidence="1 9">Multi-pass membrane protein</topology>
    </subcellularLocation>
</comment>
<feature type="signal peptide" evidence="10">
    <location>
        <begin position="1"/>
        <end position="18"/>
    </location>
</feature>
<dbReference type="OrthoDB" id="9766758at2"/>
<proteinExistence type="inferred from homology"/>
<dbReference type="eggNOG" id="COG1175">
    <property type="taxonomic scope" value="Bacteria"/>
</dbReference>
<evidence type="ECO:0000313" key="13">
    <source>
        <dbReference type="Proteomes" id="UP000009026"/>
    </source>
</evidence>
<evidence type="ECO:0000256" key="7">
    <source>
        <dbReference type="ARBA" id="ARBA00022989"/>
    </source>
</evidence>
<evidence type="ECO:0000259" key="11">
    <source>
        <dbReference type="PROSITE" id="PS50928"/>
    </source>
</evidence>
<keyword evidence="4" id="KW-0762">Sugar transport</keyword>
<dbReference type="GO" id="GO:0042956">
    <property type="term" value="P:maltodextrin transmembrane transport"/>
    <property type="evidence" value="ECO:0007669"/>
    <property type="project" value="TreeGrafter"/>
</dbReference>
<feature type="transmembrane region" description="Helical" evidence="9">
    <location>
        <begin position="438"/>
        <end position="465"/>
    </location>
</feature>
<keyword evidence="8 9" id="KW-0472">Membrane</keyword>
<evidence type="ECO:0000256" key="10">
    <source>
        <dbReference type="SAM" id="SignalP"/>
    </source>
</evidence>
<dbReference type="PROSITE" id="PS50928">
    <property type="entry name" value="ABC_TM1"/>
    <property type="match status" value="1"/>
</dbReference>
<name>A0A0H4WPD8_9BACT</name>
<keyword evidence="7 9" id="KW-1133">Transmembrane helix</keyword>
<dbReference type="GO" id="GO:0015144">
    <property type="term" value="F:carbohydrate transmembrane transporter activity"/>
    <property type="evidence" value="ECO:0007669"/>
    <property type="project" value="InterPro"/>
</dbReference>
<dbReference type="SUPFAM" id="SSF53850">
    <property type="entry name" value="Periplasmic binding protein-like II"/>
    <property type="match status" value="1"/>
</dbReference>
<dbReference type="PATRIC" id="fig|1297742.4.peg.1548"/>
<keyword evidence="6 10" id="KW-0732">Signal</keyword>
<feature type="transmembrane region" description="Helical" evidence="9">
    <location>
        <begin position="534"/>
        <end position="551"/>
    </location>
</feature>
<dbReference type="GO" id="GO:0015768">
    <property type="term" value="P:maltose transport"/>
    <property type="evidence" value="ECO:0007669"/>
    <property type="project" value="TreeGrafter"/>
</dbReference>
<dbReference type="CDD" id="cd06261">
    <property type="entry name" value="TM_PBP2"/>
    <property type="match status" value="1"/>
</dbReference>
<feature type="transmembrane region" description="Helical" evidence="9">
    <location>
        <begin position="644"/>
        <end position="666"/>
    </location>
</feature>
<dbReference type="PRINTS" id="PR00181">
    <property type="entry name" value="MALTOSEBP"/>
</dbReference>